<sequence length="56" mass="5587">MSLGEALVGAGGRLRDAPDAYSAAGKALDAARRVPDLAEVSGPCLKVPLCRVAPPG</sequence>
<reference evidence="1 2" key="1">
    <citation type="submission" date="2019-06" db="EMBL/GenBank/DDBJ databases">
        <title>Sequencing the genomes of 1000 actinobacteria strains.</title>
        <authorList>
            <person name="Klenk H.-P."/>
        </authorList>
    </citation>
    <scope>NUCLEOTIDE SEQUENCE [LARGE SCALE GENOMIC DNA]</scope>
    <source>
        <strain evidence="1 2">DSM 102200</strain>
    </source>
</reference>
<comment type="caution">
    <text evidence="1">The sequence shown here is derived from an EMBL/GenBank/DDBJ whole genome shotgun (WGS) entry which is preliminary data.</text>
</comment>
<evidence type="ECO:0000313" key="2">
    <source>
        <dbReference type="Proteomes" id="UP000316096"/>
    </source>
</evidence>
<keyword evidence="2" id="KW-1185">Reference proteome</keyword>
<accession>A0A543CMB0</accession>
<name>A0A543CMB0_9ACTN</name>
<gene>
    <name evidence="1" type="ORF">FB559_3866</name>
</gene>
<protein>
    <submittedName>
        <fullName evidence="1">Uncharacterized protein</fullName>
    </submittedName>
</protein>
<proteinExistence type="predicted"/>
<dbReference type="EMBL" id="VFOZ01000001">
    <property type="protein sequence ID" value="TQL98243.1"/>
    <property type="molecule type" value="Genomic_DNA"/>
</dbReference>
<dbReference type="Proteomes" id="UP000316096">
    <property type="component" value="Unassembled WGS sequence"/>
</dbReference>
<dbReference type="AlphaFoldDB" id="A0A543CMB0"/>
<evidence type="ECO:0000313" key="1">
    <source>
        <dbReference type="EMBL" id="TQL98243.1"/>
    </source>
</evidence>
<organism evidence="1 2">
    <name type="scientific">Actinoallomurus bryophytorum</name>
    <dbReference type="NCBI Taxonomy" id="1490222"/>
    <lineage>
        <taxon>Bacteria</taxon>
        <taxon>Bacillati</taxon>
        <taxon>Actinomycetota</taxon>
        <taxon>Actinomycetes</taxon>
        <taxon>Streptosporangiales</taxon>
        <taxon>Thermomonosporaceae</taxon>
        <taxon>Actinoallomurus</taxon>
    </lineage>
</organism>